<proteinExistence type="predicted"/>
<dbReference type="InterPro" id="IPR011009">
    <property type="entry name" value="Kinase-like_dom_sf"/>
</dbReference>
<gene>
    <name evidence="2" type="ORF">PMIN01_01923</name>
</gene>
<reference evidence="2" key="1">
    <citation type="journal article" date="2020" name="Mol. Plant Microbe Interact.">
        <title>Genome Sequence of the Biocontrol Agent Coniothyrium minitans strain Conio (IMI 134523).</title>
        <authorList>
            <person name="Patel D."/>
            <person name="Shittu T.A."/>
            <person name="Baroncelli R."/>
            <person name="Muthumeenakshi S."/>
            <person name="Osborne T.H."/>
            <person name="Janganan T.K."/>
            <person name="Sreenivasaprasad S."/>
        </authorList>
    </citation>
    <scope>NUCLEOTIDE SEQUENCE</scope>
    <source>
        <strain evidence="2">Conio</strain>
    </source>
</reference>
<dbReference type="Pfam" id="PF01636">
    <property type="entry name" value="APH"/>
    <property type="match status" value="1"/>
</dbReference>
<comment type="caution">
    <text evidence="2">The sequence shown here is derived from an EMBL/GenBank/DDBJ whole genome shotgun (WGS) entry which is preliminary data.</text>
</comment>
<dbReference type="OrthoDB" id="2906425at2759"/>
<dbReference type="AlphaFoldDB" id="A0A9P6GPQ3"/>
<keyword evidence="3" id="KW-1185">Reference proteome</keyword>
<name>A0A9P6GPQ3_9PLEO</name>
<protein>
    <recommendedName>
        <fullName evidence="1">Aminoglycoside phosphotransferase domain-containing protein</fullName>
    </recommendedName>
</protein>
<dbReference type="EMBL" id="WJXW01000002">
    <property type="protein sequence ID" value="KAF9739289.1"/>
    <property type="molecule type" value="Genomic_DNA"/>
</dbReference>
<organism evidence="2 3">
    <name type="scientific">Paraphaeosphaeria minitans</name>
    <dbReference type="NCBI Taxonomy" id="565426"/>
    <lineage>
        <taxon>Eukaryota</taxon>
        <taxon>Fungi</taxon>
        <taxon>Dikarya</taxon>
        <taxon>Ascomycota</taxon>
        <taxon>Pezizomycotina</taxon>
        <taxon>Dothideomycetes</taxon>
        <taxon>Pleosporomycetidae</taxon>
        <taxon>Pleosporales</taxon>
        <taxon>Massarineae</taxon>
        <taxon>Didymosphaeriaceae</taxon>
        <taxon>Paraphaeosphaeria</taxon>
    </lineage>
</organism>
<dbReference type="InterPro" id="IPR051678">
    <property type="entry name" value="AGP_Transferase"/>
</dbReference>
<dbReference type="PANTHER" id="PTHR21310">
    <property type="entry name" value="AMINOGLYCOSIDE PHOSPHOTRANSFERASE-RELATED-RELATED"/>
    <property type="match status" value="1"/>
</dbReference>
<evidence type="ECO:0000313" key="3">
    <source>
        <dbReference type="Proteomes" id="UP000756921"/>
    </source>
</evidence>
<dbReference type="InterPro" id="IPR002575">
    <property type="entry name" value="Aminoglycoside_PTrfase"/>
</dbReference>
<feature type="domain" description="Aminoglycoside phosphotransferase" evidence="1">
    <location>
        <begin position="4"/>
        <end position="184"/>
    </location>
</feature>
<dbReference type="SUPFAM" id="SSF56112">
    <property type="entry name" value="Protein kinase-like (PK-like)"/>
    <property type="match status" value="1"/>
</dbReference>
<evidence type="ECO:0000259" key="1">
    <source>
        <dbReference type="Pfam" id="PF01636"/>
    </source>
</evidence>
<accession>A0A9P6GPQ3</accession>
<evidence type="ECO:0000313" key="2">
    <source>
        <dbReference type="EMBL" id="KAF9739289.1"/>
    </source>
</evidence>
<dbReference type="Gene3D" id="3.90.1200.10">
    <property type="match status" value="1"/>
</dbReference>
<dbReference type="Proteomes" id="UP000756921">
    <property type="component" value="Unassembled WGS sequence"/>
</dbReference>
<dbReference type="PANTHER" id="PTHR21310:SF15">
    <property type="entry name" value="AMINOGLYCOSIDE PHOSPHOTRANSFERASE DOMAIN-CONTAINING PROTEIN"/>
    <property type="match status" value="1"/>
</dbReference>
<sequence>MRLAEADAMRIVAGNTSIPLPTVHESYWQNGVGYIYLSKVEGVALGTVWDALSDRKRDVVVSQLTAYVQAMRKLSGKFYGKLGRLKSEDIFFHHLCVAHKAEHDFHPYGPFGSRAEYNEGLVQALRNARPPGEFSAQDEVLTGRVRALAGEEKLFSHGDLHLGNIHVDQDANVTGLIDWGGAGFSISQRDYFEARLRSSKSTWDDALEKAFPPDAKIDFDLLKEFDIALTKYSGF</sequence>